<dbReference type="GO" id="GO:0004105">
    <property type="term" value="F:choline-phosphate cytidylyltransferase activity"/>
    <property type="evidence" value="ECO:0007669"/>
    <property type="project" value="UniProtKB-EC"/>
</dbReference>
<dbReference type="PANTHER" id="PTHR10739">
    <property type="entry name" value="CYTIDYLYLTRANSFERASE"/>
    <property type="match status" value="1"/>
</dbReference>
<evidence type="ECO:0000256" key="9">
    <source>
        <dbReference type="ARBA" id="ARBA00025706"/>
    </source>
</evidence>
<keyword evidence="5 14" id="KW-0548">Nucleotidyltransferase</keyword>
<evidence type="ECO:0000313" key="15">
    <source>
        <dbReference type="Proteomes" id="UP000235965"/>
    </source>
</evidence>
<keyword evidence="15" id="KW-1185">Reference proteome</keyword>
<protein>
    <recommendedName>
        <fullName evidence="10">choline-phosphate cytidylyltransferase</fullName>
        <ecNumber evidence="10">2.7.7.15</ecNumber>
    </recommendedName>
</protein>
<dbReference type="InterPro" id="IPR041723">
    <property type="entry name" value="CCT"/>
</dbReference>
<dbReference type="FunFam" id="3.40.50.620:FF:000016">
    <property type="entry name" value="Putative choline-phosphate cytidylyltransferase B"/>
    <property type="match status" value="1"/>
</dbReference>
<dbReference type="OrthoDB" id="17102at2759"/>
<sequence>MSLKKRISATDSRKPYCRIVSEGSMSICKQAPFSDEPEAMLERERCDYTTRITYKVAKSGRVLRPIRVYADGIYDLFHQGHARQLMQAKNLFPNVYLIVGVCSDALTHSKKGRTVMTDLERYEAVRHCRYVDEVVREAPWELDEDFITRHKIDFVAHDEIPYITDDGTDLYAWLKARGMFVATERTEGVSTSDIVARIVRDYDIYVRRNLARGYSAKDLNVSFLNEKKFRLQNKMDELKDKGKRVMENIGEKRVDMIQKWEEKSRDFIDAFLLLFGREGRLSHIWNEGKGRLMQALSPPASPRRDGSPTSSNSNDNDDSVSPPPPKAGRYDFSPSSSTNAKFSNSCSTQDFSDDDDDDEHQSK</sequence>
<dbReference type="GO" id="GO:0031210">
    <property type="term" value="F:phosphatidylcholine binding"/>
    <property type="evidence" value="ECO:0007669"/>
    <property type="project" value="TreeGrafter"/>
</dbReference>
<proteinExistence type="inferred from homology"/>
<keyword evidence="8" id="KW-1208">Phospholipid metabolism</keyword>
<dbReference type="InterPro" id="IPR004821">
    <property type="entry name" value="Cyt_trans-like"/>
</dbReference>
<reference evidence="14 15" key="1">
    <citation type="submission" date="2017-12" db="EMBL/GenBank/DDBJ databases">
        <title>Hemimetabolous genomes reveal molecular basis of termite eusociality.</title>
        <authorList>
            <person name="Harrison M.C."/>
            <person name="Jongepier E."/>
            <person name="Robertson H.M."/>
            <person name="Arning N."/>
            <person name="Bitard-Feildel T."/>
            <person name="Chao H."/>
            <person name="Childers C.P."/>
            <person name="Dinh H."/>
            <person name="Doddapaneni H."/>
            <person name="Dugan S."/>
            <person name="Gowin J."/>
            <person name="Greiner C."/>
            <person name="Han Y."/>
            <person name="Hu H."/>
            <person name="Hughes D.S.T."/>
            <person name="Huylmans A.-K."/>
            <person name="Kemena C."/>
            <person name="Kremer L.P.M."/>
            <person name="Lee S.L."/>
            <person name="Lopez-Ezquerra A."/>
            <person name="Mallet L."/>
            <person name="Monroy-Kuhn J.M."/>
            <person name="Moser A."/>
            <person name="Murali S.C."/>
            <person name="Muzny D.M."/>
            <person name="Otani S."/>
            <person name="Piulachs M.-D."/>
            <person name="Poelchau M."/>
            <person name="Qu J."/>
            <person name="Schaub F."/>
            <person name="Wada-Katsumata A."/>
            <person name="Worley K.C."/>
            <person name="Xie Q."/>
            <person name="Ylla G."/>
            <person name="Poulsen M."/>
            <person name="Gibbs R.A."/>
            <person name="Schal C."/>
            <person name="Richards S."/>
            <person name="Belles X."/>
            <person name="Korb J."/>
            <person name="Bornberg-Bauer E."/>
        </authorList>
    </citation>
    <scope>NUCLEOTIDE SEQUENCE [LARGE SCALE GENOMIC DNA]</scope>
    <source>
        <tissue evidence="14">Whole body</tissue>
    </source>
</reference>
<comment type="pathway">
    <text evidence="9">Phospholipid metabolism; phosphatidylcholine biosynthesis; phosphatidylcholine from phosphocholine: step 1/2.</text>
</comment>
<comment type="caution">
    <text evidence="14">The sequence shown here is derived from an EMBL/GenBank/DDBJ whole genome shotgun (WGS) entry which is preliminary data.</text>
</comment>
<evidence type="ECO:0000259" key="13">
    <source>
        <dbReference type="Pfam" id="PF01467"/>
    </source>
</evidence>
<evidence type="ECO:0000256" key="5">
    <source>
        <dbReference type="ARBA" id="ARBA00022695"/>
    </source>
</evidence>
<dbReference type="UniPathway" id="UPA00753">
    <property type="reaction ID" value="UER00739"/>
</dbReference>
<feature type="region of interest" description="Disordered" evidence="12">
    <location>
        <begin position="293"/>
        <end position="363"/>
    </location>
</feature>
<feature type="compositionally biased region" description="Polar residues" evidence="12">
    <location>
        <begin position="333"/>
        <end position="350"/>
    </location>
</feature>
<evidence type="ECO:0000256" key="4">
    <source>
        <dbReference type="ARBA" id="ARBA00022679"/>
    </source>
</evidence>
<feature type="coiled-coil region" evidence="11">
    <location>
        <begin position="221"/>
        <end position="248"/>
    </location>
</feature>
<keyword evidence="11" id="KW-0175">Coiled coil</keyword>
<dbReference type="CDD" id="cd02174">
    <property type="entry name" value="CCT"/>
    <property type="match status" value="1"/>
</dbReference>
<keyword evidence="3" id="KW-0444">Lipid biosynthesis</keyword>
<evidence type="ECO:0000256" key="10">
    <source>
        <dbReference type="ARBA" id="ARBA00026101"/>
    </source>
</evidence>
<dbReference type="NCBIfam" id="TIGR00125">
    <property type="entry name" value="cyt_tran_rel"/>
    <property type="match status" value="1"/>
</dbReference>
<evidence type="ECO:0000256" key="6">
    <source>
        <dbReference type="ARBA" id="ARBA00023098"/>
    </source>
</evidence>
<dbReference type="InterPro" id="IPR045049">
    <property type="entry name" value="Pcy1-like"/>
</dbReference>
<gene>
    <name evidence="14" type="primary">Pcyt1b_4</name>
    <name evidence="14" type="ORF">B7P43_G15650</name>
</gene>
<evidence type="ECO:0000256" key="12">
    <source>
        <dbReference type="SAM" id="MobiDB-lite"/>
    </source>
</evidence>
<dbReference type="InterPro" id="IPR014729">
    <property type="entry name" value="Rossmann-like_a/b/a_fold"/>
</dbReference>
<dbReference type="AlphaFoldDB" id="A0A2J7PDU8"/>
<dbReference type="EMBL" id="NEVH01026136">
    <property type="protein sequence ID" value="PNF14511.1"/>
    <property type="molecule type" value="Genomic_DNA"/>
</dbReference>
<accession>A0A2J7PDU8</accession>
<evidence type="ECO:0000256" key="7">
    <source>
        <dbReference type="ARBA" id="ARBA00023209"/>
    </source>
</evidence>
<comment type="similarity">
    <text evidence="2">Belongs to the cytidylyltransferase family.</text>
</comment>
<organism evidence="14 15">
    <name type="scientific">Cryptotermes secundus</name>
    <dbReference type="NCBI Taxonomy" id="105785"/>
    <lineage>
        <taxon>Eukaryota</taxon>
        <taxon>Metazoa</taxon>
        <taxon>Ecdysozoa</taxon>
        <taxon>Arthropoda</taxon>
        <taxon>Hexapoda</taxon>
        <taxon>Insecta</taxon>
        <taxon>Pterygota</taxon>
        <taxon>Neoptera</taxon>
        <taxon>Polyneoptera</taxon>
        <taxon>Dictyoptera</taxon>
        <taxon>Blattodea</taxon>
        <taxon>Blattoidea</taxon>
        <taxon>Termitoidae</taxon>
        <taxon>Kalotermitidae</taxon>
        <taxon>Cryptotermitinae</taxon>
        <taxon>Cryptotermes</taxon>
    </lineage>
</organism>
<feature type="domain" description="Cytidyltransferase-like" evidence="13">
    <location>
        <begin position="69"/>
        <end position="197"/>
    </location>
</feature>
<evidence type="ECO:0000313" key="14">
    <source>
        <dbReference type="EMBL" id="PNF14511.1"/>
    </source>
</evidence>
<feature type="compositionally biased region" description="Acidic residues" evidence="12">
    <location>
        <begin position="351"/>
        <end position="363"/>
    </location>
</feature>
<dbReference type="SUPFAM" id="SSF52374">
    <property type="entry name" value="Nucleotidylyl transferase"/>
    <property type="match status" value="1"/>
</dbReference>
<keyword evidence="4 14" id="KW-0808">Transferase</keyword>
<dbReference type="Gene3D" id="3.40.50.620">
    <property type="entry name" value="HUPs"/>
    <property type="match status" value="1"/>
</dbReference>
<name>A0A2J7PDU8_9NEOP</name>
<evidence type="ECO:0000256" key="11">
    <source>
        <dbReference type="SAM" id="Coils"/>
    </source>
</evidence>
<keyword evidence="6" id="KW-0443">Lipid metabolism</keyword>
<keyword evidence="7" id="KW-0594">Phospholipid biosynthesis</keyword>
<evidence type="ECO:0000256" key="8">
    <source>
        <dbReference type="ARBA" id="ARBA00023264"/>
    </source>
</evidence>
<comment type="pathway">
    <text evidence="1">Lipid metabolism.</text>
</comment>
<evidence type="ECO:0000256" key="1">
    <source>
        <dbReference type="ARBA" id="ARBA00005189"/>
    </source>
</evidence>
<evidence type="ECO:0000256" key="2">
    <source>
        <dbReference type="ARBA" id="ARBA00010101"/>
    </source>
</evidence>
<dbReference type="EC" id="2.7.7.15" evidence="10"/>
<dbReference type="Proteomes" id="UP000235965">
    <property type="component" value="Unassembled WGS sequence"/>
</dbReference>
<dbReference type="PANTHER" id="PTHR10739:SF13">
    <property type="entry name" value="CHOLINE-PHOSPHATE CYTIDYLYLTRANSFERASE"/>
    <property type="match status" value="1"/>
</dbReference>
<dbReference type="Pfam" id="PF01467">
    <property type="entry name" value="CTP_transf_like"/>
    <property type="match status" value="1"/>
</dbReference>
<evidence type="ECO:0000256" key="3">
    <source>
        <dbReference type="ARBA" id="ARBA00022516"/>
    </source>
</evidence>